<dbReference type="EMBL" id="JAYWIO010000004">
    <property type="protein sequence ID" value="KAK7266732.1"/>
    <property type="molecule type" value="Genomic_DNA"/>
</dbReference>
<sequence length="78" mass="9093">MAQIYYHEISYLSSACQIRIGSKDMENISIADLKPGRENRLLHVRVNRAWKVMYRTDIILYMHVVLIDAQGEKIQATI</sequence>
<accession>A0AAN9EZC7</accession>
<gene>
    <name evidence="1" type="ORF">RIF29_19383</name>
</gene>
<evidence type="ECO:0000313" key="2">
    <source>
        <dbReference type="Proteomes" id="UP001372338"/>
    </source>
</evidence>
<evidence type="ECO:0000313" key="1">
    <source>
        <dbReference type="EMBL" id="KAK7266732.1"/>
    </source>
</evidence>
<name>A0AAN9EZC7_CROPI</name>
<dbReference type="AlphaFoldDB" id="A0AAN9EZC7"/>
<reference evidence="1 2" key="1">
    <citation type="submission" date="2024-01" db="EMBL/GenBank/DDBJ databases">
        <title>The genomes of 5 underutilized Papilionoideae crops provide insights into root nodulation and disease resistanc.</title>
        <authorList>
            <person name="Yuan L."/>
        </authorList>
    </citation>
    <scope>NUCLEOTIDE SEQUENCE [LARGE SCALE GENOMIC DNA]</scope>
    <source>
        <strain evidence="1">ZHUSHIDOU_FW_LH</strain>
        <tissue evidence="1">Leaf</tissue>
    </source>
</reference>
<proteinExistence type="predicted"/>
<organism evidence="1 2">
    <name type="scientific">Crotalaria pallida</name>
    <name type="common">Smooth rattlebox</name>
    <name type="synonym">Crotalaria striata</name>
    <dbReference type="NCBI Taxonomy" id="3830"/>
    <lineage>
        <taxon>Eukaryota</taxon>
        <taxon>Viridiplantae</taxon>
        <taxon>Streptophyta</taxon>
        <taxon>Embryophyta</taxon>
        <taxon>Tracheophyta</taxon>
        <taxon>Spermatophyta</taxon>
        <taxon>Magnoliopsida</taxon>
        <taxon>eudicotyledons</taxon>
        <taxon>Gunneridae</taxon>
        <taxon>Pentapetalae</taxon>
        <taxon>rosids</taxon>
        <taxon>fabids</taxon>
        <taxon>Fabales</taxon>
        <taxon>Fabaceae</taxon>
        <taxon>Papilionoideae</taxon>
        <taxon>50 kb inversion clade</taxon>
        <taxon>genistoids sensu lato</taxon>
        <taxon>core genistoids</taxon>
        <taxon>Crotalarieae</taxon>
        <taxon>Crotalaria</taxon>
    </lineage>
</organism>
<dbReference type="Proteomes" id="UP001372338">
    <property type="component" value="Unassembled WGS sequence"/>
</dbReference>
<comment type="caution">
    <text evidence="1">The sequence shown here is derived from an EMBL/GenBank/DDBJ whole genome shotgun (WGS) entry which is preliminary data.</text>
</comment>
<keyword evidence="2" id="KW-1185">Reference proteome</keyword>
<protein>
    <submittedName>
        <fullName evidence="1">Uncharacterized protein</fullName>
    </submittedName>
</protein>